<feature type="domain" description="CCHC-type" evidence="3">
    <location>
        <begin position="292"/>
        <end position="305"/>
    </location>
</feature>
<feature type="domain" description="CCHC-type" evidence="3">
    <location>
        <begin position="309"/>
        <end position="325"/>
    </location>
</feature>
<dbReference type="PANTHER" id="PTHR22639:SF7">
    <property type="entry name" value="CCHC-TYPE DOMAIN-CONTAINING PROTEIN"/>
    <property type="match status" value="1"/>
</dbReference>
<accession>A0A8C4TI29</accession>
<keyword evidence="5" id="KW-1185">Reference proteome</keyword>
<dbReference type="Gene3D" id="4.10.60.10">
    <property type="entry name" value="Zinc finger, CCHC-type"/>
    <property type="match status" value="1"/>
</dbReference>
<dbReference type="SMART" id="SM00343">
    <property type="entry name" value="ZnF_C2HC"/>
    <property type="match status" value="3"/>
</dbReference>
<evidence type="ECO:0000259" key="3">
    <source>
        <dbReference type="PROSITE" id="PS50158"/>
    </source>
</evidence>
<evidence type="ECO:0000313" key="5">
    <source>
        <dbReference type="Proteomes" id="UP000694620"/>
    </source>
</evidence>
<dbReference type="GO" id="GO:0003723">
    <property type="term" value="F:RNA binding"/>
    <property type="evidence" value="ECO:0007669"/>
    <property type="project" value="InterPro"/>
</dbReference>
<dbReference type="Pfam" id="PF23057">
    <property type="entry name" value="RBD_ZCCHC3_1st"/>
    <property type="match status" value="1"/>
</dbReference>
<dbReference type="Pfam" id="PF23058">
    <property type="entry name" value="RBD_ZCCHC3_2nd"/>
    <property type="match status" value="1"/>
</dbReference>
<keyword evidence="1" id="KW-0863">Zinc-finger</keyword>
<reference evidence="4" key="1">
    <citation type="submission" date="2025-08" db="UniProtKB">
        <authorList>
            <consortium name="Ensembl"/>
        </authorList>
    </citation>
    <scope>IDENTIFICATION</scope>
</reference>
<evidence type="ECO:0000256" key="1">
    <source>
        <dbReference type="PROSITE-ProRule" id="PRU00047"/>
    </source>
</evidence>
<evidence type="ECO:0000313" key="4">
    <source>
        <dbReference type="Ensembl" id="ENSECRP00000031921.1"/>
    </source>
</evidence>
<protein>
    <recommendedName>
        <fullName evidence="3">CCHC-type domain-containing protein</fullName>
    </recommendedName>
</protein>
<keyword evidence="1" id="KW-0479">Metal-binding</keyword>
<evidence type="ECO:0000256" key="2">
    <source>
        <dbReference type="SAM" id="MobiDB-lite"/>
    </source>
</evidence>
<keyword evidence="1" id="KW-0862">Zinc</keyword>
<dbReference type="PANTHER" id="PTHR22639">
    <property type="entry name" value="GAG-RELATED PROTEIN"/>
    <property type="match status" value="1"/>
</dbReference>
<dbReference type="Pfam" id="PF00098">
    <property type="entry name" value="zf-CCHC"/>
    <property type="match status" value="2"/>
</dbReference>
<name>A0A8C4TI29_ERPCA</name>
<dbReference type="GeneTree" id="ENSGT00530000063983"/>
<dbReference type="GO" id="GO:0003690">
    <property type="term" value="F:double-stranded DNA binding"/>
    <property type="evidence" value="ECO:0007669"/>
    <property type="project" value="InterPro"/>
</dbReference>
<dbReference type="InterPro" id="IPR057811">
    <property type="entry name" value="RBD_ZCCHC3_2nd"/>
</dbReference>
<dbReference type="SUPFAM" id="SSF57756">
    <property type="entry name" value="Retrovirus zinc finger-like domains"/>
    <property type="match status" value="1"/>
</dbReference>
<proteinExistence type="predicted"/>
<dbReference type="InterPro" id="IPR057810">
    <property type="entry name" value="RBD_ZCCHC3_1st"/>
</dbReference>
<dbReference type="InterPro" id="IPR001878">
    <property type="entry name" value="Znf_CCHC"/>
</dbReference>
<dbReference type="Ensembl" id="ENSECRT00000032615.1">
    <property type="protein sequence ID" value="ENSECRP00000031921.1"/>
    <property type="gene ID" value="ENSECRG00000021629.1"/>
</dbReference>
<feature type="region of interest" description="Disordered" evidence="2">
    <location>
        <begin position="77"/>
        <end position="110"/>
    </location>
</feature>
<dbReference type="Proteomes" id="UP000694620">
    <property type="component" value="Unassembled WGS sequence"/>
</dbReference>
<dbReference type="GO" id="GO:0008270">
    <property type="term" value="F:zinc ion binding"/>
    <property type="evidence" value="ECO:0007669"/>
    <property type="project" value="UniProtKB-KW"/>
</dbReference>
<dbReference type="InterPro" id="IPR036875">
    <property type="entry name" value="Znf_CCHC_sf"/>
</dbReference>
<sequence>CWAAVSHSASRPVSTPSVSLPANKLQRWVAGLHKSEVHLGFFCRNLSNQGGEVGATPSSGSRSTGASGQLLARAHACSGGRWSPKQAEGARRTPKVRGRRGTSPAGEGDTISPVLMVSEEERKNAVRFQLTQGEKMDRKTFVASILFGVLGFIARQVEFVFAFHNRETFEVVFTSNFLLEKCIKTFNEKAQTDRALEKVTMQPLAQRELKSINVVMFSERIKYEQILQWIERFCVVQRGNIGRDEFGIKTGYYSFLVKLPRNEKGELKHLPPTIQIGGARGLIFYNGQPKVCRKCEEEGHVASQCMVERCRNCGNMGHLARKCTQNIKCHLCGEENHGYKACPKSCANKIKGSTVKPITINIDSVIRGH</sequence>
<dbReference type="PROSITE" id="PS50158">
    <property type="entry name" value="ZF_CCHC"/>
    <property type="match status" value="2"/>
</dbReference>
<reference evidence="4" key="2">
    <citation type="submission" date="2025-09" db="UniProtKB">
        <authorList>
            <consortium name="Ensembl"/>
        </authorList>
    </citation>
    <scope>IDENTIFICATION</scope>
</reference>
<dbReference type="InterPro" id="IPR042509">
    <property type="entry name" value="ZCCHC3"/>
</dbReference>
<dbReference type="AlphaFoldDB" id="A0A8C4TI29"/>
<organism evidence="4 5">
    <name type="scientific">Erpetoichthys calabaricus</name>
    <name type="common">Rope fish</name>
    <name type="synonym">Calamoichthys calabaricus</name>
    <dbReference type="NCBI Taxonomy" id="27687"/>
    <lineage>
        <taxon>Eukaryota</taxon>
        <taxon>Metazoa</taxon>
        <taxon>Chordata</taxon>
        <taxon>Craniata</taxon>
        <taxon>Vertebrata</taxon>
        <taxon>Euteleostomi</taxon>
        <taxon>Actinopterygii</taxon>
        <taxon>Polypteriformes</taxon>
        <taxon>Polypteridae</taxon>
        <taxon>Erpetoichthys</taxon>
    </lineage>
</organism>
<dbReference type="GO" id="GO:0002218">
    <property type="term" value="P:activation of innate immune response"/>
    <property type="evidence" value="ECO:0007669"/>
    <property type="project" value="InterPro"/>
</dbReference>